<name>A0ABR6HIT3_9RHOB</name>
<sequence>MKTLHLHEFERHLEKAHLNTQYAYMPNSDRVPPDLAWGWITNELITRGASFQAIATFCHPRGLPALANIRPFSSRKACLDHVGFHLLDETGADADMDEVCARVVTLRPELMVFDAAFVEAVTDRWVRIDRRDHRTYCLQAVRRPDLVFDGSILEWDYILDEEAENSIWTERTKYRTAHGGFVALREQTTFEGQERVLSDREFQIFSTEEEADDFLYREERTNSSSRRRRR</sequence>
<evidence type="ECO:0000313" key="2">
    <source>
        <dbReference type="Proteomes" id="UP000576152"/>
    </source>
</evidence>
<accession>A0ABR6HIT3</accession>
<keyword evidence="2" id="KW-1185">Reference proteome</keyword>
<organism evidence="1 2">
    <name type="scientific">Limimaricola variabilis</name>
    <dbReference type="NCBI Taxonomy" id="1492771"/>
    <lineage>
        <taxon>Bacteria</taxon>
        <taxon>Pseudomonadati</taxon>
        <taxon>Pseudomonadota</taxon>
        <taxon>Alphaproteobacteria</taxon>
        <taxon>Rhodobacterales</taxon>
        <taxon>Paracoccaceae</taxon>
        <taxon>Limimaricola</taxon>
    </lineage>
</organism>
<reference evidence="1 2" key="1">
    <citation type="submission" date="2020-08" db="EMBL/GenBank/DDBJ databases">
        <title>Genomic Encyclopedia of Type Strains, Phase III (KMG-III): the genomes of soil and plant-associated and newly described type strains.</title>
        <authorList>
            <person name="Whitman W."/>
        </authorList>
    </citation>
    <scope>NUCLEOTIDE SEQUENCE [LARGE SCALE GENOMIC DNA]</scope>
    <source>
        <strain evidence="1 2">CECT 8572</strain>
    </source>
</reference>
<dbReference type="Proteomes" id="UP000576152">
    <property type="component" value="Unassembled WGS sequence"/>
</dbReference>
<dbReference type="RefSeq" id="WP_183468647.1">
    <property type="nucleotide sequence ID" value="NZ_JACIBX010000001.1"/>
</dbReference>
<dbReference type="EMBL" id="JACIBX010000001">
    <property type="protein sequence ID" value="MBB3710454.1"/>
    <property type="molecule type" value="Genomic_DNA"/>
</dbReference>
<comment type="caution">
    <text evidence="1">The sequence shown here is derived from an EMBL/GenBank/DDBJ whole genome shotgun (WGS) entry which is preliminary data.</text>
</comment>
<protein>
    <submittedName>
        <fullName evidence="1">Uncharacterized protein</fullName>
    </submittedName>
</protein>
<gene>
    <name evidence="1" type="ORF">FHS00_000007</name>
</gene>
<evidence type="ECO:0000313" key="1">
    <source>
        <dbReference type="EMBL" id="MBB3710454.1"/>
    </source>
</evidence>
<proteinExistence type="predicted"/>